<evidence type="ECO:0000256" key="4">
    <source>
        <dbReference type="ARBA" id="ARBA00022801"/>
    </source>
</evidence>
<dbReference type="PANTHER" id="PTHR42978:SF2">
    <property type="entry name" value="102 KBASES UNSTABLE REGION: FROM 1 TO 119443"/>
    <property type="match status" value="1"/>
</dbReference>
<proteinExistence type="inferred from homology"/>
<evidence type="ECO:0000256" key="5">
    <source>
        <dbReference type="ARBA" id="ARBA00022833"/>
    </source>
</evidence>
<keyword evidence="3" id="KW-0479">Metal-binding</keyword>
<dbReference type="Pfam" id="PF00753">
    <property type="entry name" value="Lactamase_B"/>
    <property type="match status" value="1"/>
</dbReference>
<accession>A0A381RX74</accession>
<dbReference type="InterPro" id="IPR001279">
    <property type="entry name" value="Metallo-B-lactamas"/>
</dbReference>
<keyword evidence="4" id="KW-0378">Hydrolase</keyword>
<evidence type="ECO:0000256" key="1">
    <source>
        <dbReference type="ARBA" id="ARBA00001947"/>
    </source>
</evidence>
<evidence type="ECO:0000256" key="2">
    <source>
        <dbReference type="ARBA" id="ARBA00007749"/>
    </source>
</evidence>
<dbReference type="InterPro" id="IPR051013">
    <property type="entry name" value="MBL_superfamily_lactonases"/>
</dbReference>
<dbReference type="SUPFAM" id="SSF56281">
    <property type="entry name" value="Metallo-hydrolase/oxidoreductase"/>
    <property type="match status" value="1"/>
</dbReference>
<dbReference type="PANTHER" id="PTHR42978">
    <property type="entry name" value="QUORUM-QUENCHING LACTONASE YTNP-RELATED-RELATED"/>
    <property type="match status" value="1"/>
</dbReference>
<evidence type="ECO:0000259" key="6">
    <source>
        <dbReference type="SMART" id="SM00849"/>
    </source>
</evidence>
<feature type="domain" description="Metallo-beta-lactamase" evidence="6">
    <location>
        <begin position="22"/>
        <end position="201"/>
    </location>
</feature>
<organism evidence="7">
    <name type="scientific">marine metagenome</name>
    <dbReference type="NCBI Taxonomy" id="408172"/>
    <lineage>
        <taxon>unclassified sequences</taxon>
        <taxon>metagenomes</taxon>
        <taxon>ecological metagenomes</taxon>
    </lineage>
</organism>
<protein>
    <recommendedName>
        <fullName evidence="6">Metallo-beta-lactamase domain-containing protein</fullName>
    </recommendedName>
</protein>
<evidence type="ECO:0000256" key="3">
    <source>
        <dbReference type="ARBA" id="ARBA00022723"/>
    </source>
</evidence>
<reference evidence="7" key="1">
    <citation type="submission" date="2018-05" db="EMBL/GenBank/DDBJ databases">
        <authorList>
            <person name="Lanie J.A."/>
            <person name="Ng W.-L."/>
            <person name="Kazmierczak K.M."/>
            <person name="Andrzejewski T.M."/>
            <person name="Davidsen T.M."/>
            <person name="Wayne K.J."/>
            <person name="Tettelin H."/>
            <person name="Glass J.I."/>
            <person name="Rusch D."/>
            <person name="Podicherti R."/>
            <person name="Tsui H.-C.T."/>
            <person name="Winkler M.E."/>
        </authorList>
    </citation>
    <scope>NUCLEOTIDE SEQUENCE</scope>
</reference>
<gene>
    <name evidence="7" type="ORF">METZ01_LOCUS46387</name>
</gene>
<dbReference type="SMART" id="SM00849">
    <property type="entry name" value="Lactamase_B"/>
    <property type="match status" value="1"/>
</dbReference>
<dbReference type="EMBL" id="UINC01002154">
    <property type="protein sequence ID" value="SUZ93533.1"/>
    <property type="molecule type" value="Genomic_DNA"/>
</dbReference>
<comment type="cofactor">
    <cofactor evidence="1">
        <name>Zn(2+)</name>
        <dbReference type="ChEBI" id="CHEBI:29105"/>
    </cofactor>
</comment>
<evidence type="ECO:0000313" key="7">
    <source>
        <dbReference type="EMBL" id="SUZ93533.1"/>
    </source>
</evidence>
<dbReference type="Gene3D" id="3.60.15.10">
    <property type="entry name" value="Ribonuclease Z/Hydroxyacylglutathione hydrolase-like"/>
    <property type="match status" value="1"/>
</dbReference>
<comment type="similarity">
    <text evidence="2">Belongs to the metallo-beta-lactamase superfamily.</text>
</comment>
<name>A0A381RX74_9ZZZZ</name>
<dbReference type="AlphaFoldDB" id="A0A381RX74"/>
<keyword evidence="5" id="KW-0862">Zinc</keyword>
<sequence>MPEIEILLPGFSINTDQGTLGLCTVTLVRGEKLTVVDVGHFGRRTMLVETLQTYGISPEEIGRVILTHAHWDHSQNTDLFPNAEIVISNRELEYSRNPKANDYATAKYFADTLSTHTVKEVSGETELEKGLGTFDTPGHTAGHQSVLVETSGGLVCLGGDAISDAGALSRGMPAFVFWSVEQAQASLKKISETADTIYPGHDRPFRIDGENFEYLTESPTIKISGFLDSSRDLVSMELGLPPRFEPRINPDAI</sequence>
<dbReference type="GO" id="GO:0046872">
    <property type="term" value="F:metal ion binding"/>
    <property type="evidence" value="ECO:0007669"/>
    <property type="project" value="UniProtKB-KW"/>
</dbReference>
<dbReference type="InterPro" id="IPR036866">
    <property type="entry name" value="RibonucZ/Hydroxyglut_hydro"/>
</dbReference>
<dbReference type="GO" id="GO:0016787">
    <property type="term" value="F:hydrolase activity"/>
    <property type="evidence" value="ECO:0007669"/>
    <property type="project" value="UniProtKB-KW"/>
</dbReference>